<dbReference type="InterPro" id="IPR036058">
    <property type="entry name" value="Kazal_dom_sf"/>
</dbReference>
<dbReference type="InterPro" id="IPR002350">
    <property type="entry name" value="Kazal_dom"/>
</dbReference>
<accession>A0A0P1B2W2</accession>
<dbReference type="Gene3D" id="3.30.60.30">
    <property type="match status" value="1"/>
</dbReference>
<dbReference type="GO" id="GO:0030154">
    <property type="term" value="P:cell differentiation"/>
    <property type="evidence" value="ECO:0007669"/>
    <property type="project" value="TreeGrafter"/>
</dbReference>
<dbReference type="CDD" id="cd00104">
    <property type="entry name" value="KAZAL_FS"/>
    <property type="match status" value="1"/>
</dbReference>
<feature type="chain" id="PRO_5006059136" evidence="4">
    <location>
        <begin position="22"/>
        <end position="246"/>
    </location>
</feature>
<evidence type="ECO:0000256" key="4">
    <source>
        <dbReference type="SAM" id="SignalP"/>
    </source>
</evidence>
<dbReference type="GO" id="GO:0005576">
    <property type="term" value="C:extracellular region"/>
    <property type="evidence" value="ECO:0007669"/>
    <property type="project" value="TreeGrafter"/>
</dbReference>
<dbReference type="InterPro" id="IPR050653">
    <property type="entry name" value="Prot_Inhib_GrowthFact_Antg"/>
</dbReference>
<dbReference type="RefSeq" id="XP_024585432.1">
    <property type="nucleotide sequence ID" value="XM_024720210.1"/>
</dbReference>
<keyword evidence="3" id="KW-1015">Disulfide bond</keyword>
<dbReference type="PROSITE" id="PS51257">
    <property type="entry name" value="PROKAR_LIPOPROTEIN"/>
    <property type="match status" value="1"/>
</dbReference>
<evidence type="ECO:0000256" key="2">
    <source>
        <dbReference type="ARBA" id="ARBA00022900"/>
    </source>
</evidence>
<protein>
    <submittedName>
        <fullName evidence="6">Protease inhibitor protein</fullName>
    </submittedName>
</protein>
<feature type="signal peptide" evidence="4">
    <location>
        <begin position="1"/>
        <end position="21"/>
    </location>
</feature>
<keyword evidence="7" id="KW-1185">Reference proteome</keyword>
<evidence type="ECO:0000313" key="6">
    <source>
        <dbReference type="EMBL" id="CEG49063.1"/>
    </source>
</evidence>
<dbReference type="OrthoDB" id="328123at2759"/>
<evidence type="ECO:0000259" key="5">
    <source>
        <dbReference type="PROSITE" id="PS51465"/>
    </source>
</evidence>
<dbReference type="AlphaFoldDB" id="A0A0P1B2W2"/>
<organism evidence="6 7">
    <name type="scientific">Plasmopara halstedii</name>
    <name type="common">Downy mildew of sunflower</name>
    <dbReference type="NCBI Taxonomy" id="4781"/>
    <lineage>
        <taxon>Eukaryota</taxon>
        <taxon>Sar</taxon>
        <taxon>Stramenopiles</taxon>
        <taxon>Oomycota</taxon>
        <taxon>Peronosporomycetes</taxon>
        <taxon>Peronosporales</taxon>
        <taxon>Peronosporaceae</taxon>
        <taxon>Plasmopara</taxon>
    </lineage>
</organism>
<dbReference type="SMART" id="SM00280">
    <property type="entry name" value="KAZAL"/>
    <property type="match status" value="1"/>
</dbReference>
<reference evidence="7" key="1">
    <citation type="submission" date="2014-09" db="EMBL/GenBank/DDBJ databases">
        <authorList>
            <person name="Sharma Rahul"/>
            <person name="Thines Marco"/>
        </authorList>
    </citation>
    <scope>NUCLEOTIDE SEQUENCE [LARGE SCALE GENOMIC DNA]</scope>
</reference>
<proteinExistence type="predicted"/>
<sequence>MKLSVTFGLVAVTVTSSCATASVVDNHHENAIVSHPNALPCTDALCNEDDAPVCGFDNKTYVNACIFQAANCLTNITMAYSGPCRDMNVDNQRIHSPALAASLSERTPMIQDRTQSANEERIRPITANVVIVRPVESLNPDKLRDVHPYMYLEVLDNASNTINRIVTRLYKLLSPHTADMVGRTKDEQKAVKLLQRLPEVLYRQYDHYVDLYRQLYGGQILIKKRNLDLPMNLQPSHHQVSAQPPN</sequence>
<keyword evidence="2" id="KW-0722">Serine protease inhibitor</keyword>
<feature type="domain" description="Kazal-like" evidence="5">
    <location>
        <begin position="35"/>
        <end position="86"/>
    </location>
</feature>
<dbReference type="PROSITE" id="PS51465">
    <property type="entry name" value="KAZAL_2"/>
    <property type="match status" value="1"/>
</dbReference>
<evidence type="ECO:0000256" key="1">
    <source>
        <dbReference type="ARBA" id="ARBA00022690"/>
    </source>
</evidence>
<dbReference type="SUPFAM" id="SSF100895">
    <property type="entry name" value="Kazal-type serine protease inhibitors"/>
    <property type="match status" value="1"/>
</dbReference>
<keyword evidence="1" id="KW-0646">Protease inhibitor</keyword>
<dbReference type="PANTHER" id="PTHR10913">
    <property type="entry name" value="FOLLISTATIN-RELATED"/>
    <property type="match status" value="1"/>
</dbReference>
<evidence type="ECO:0000313" key="7">
    <source>
        <dbReference type="Proteomes" id="UP000054928"/>
    </source>
</evidence>
<dbReference type="EMBL" id="CCYD01003042">
    <property type="protein sequence ID" value="CEG49063.1"/>
    <property type="molecule type" value="Genomic_DNA"/>
</dbReference>
<keyword evidence="4" id="KW-0732">Signal</keyword>
<evidence type="ECO:0000256" key="3">
    <source>
        <dbReference type="ARBA" id="ARBA00023157"/>
    </source>
</evidence>
<dbReference type="GeneID" id="36401905"/>
<dbReference type="Pfam" id="PF07648">
    <property type="entry name" value="Kazal_2"/>
    <property type="match status" value="1"/>
</dbReference>
<dbReference type="PANTHER" id="PTHR10913:SF45">
    <property type="entry name" value="FOLLISTATIN, ISOFORM A-RELATED"/>
    <property type="match status" value="1"/>
</dbReference>
<dbReference type="Proteomes" id="UP000054928">
    <property type="component" value="Unassembled WGS sequence"/>
</dbReference>
<name>A0A0P1B2W2_PLAHL</name>